<accession>A0ABN9U6N3</accession>
<evidence type="ECO:0000313" key="2">
    <source>
        <dbReference type="Proteomes" id="UP001189429"/>
    </source>
</evidence>
<name>A0ABN9U6N3_9DINO</name>
<comment type="caution">
    <text evidence="1">The sequence shown here is derived from an EMBL/GenBank/DDBJ whole genome shotgun (WGS) entry which is preliminary data.</text>
</comment>
<organism evidence="1 2">
    <name type="scientific">Prorocentrum cordatum</name>
    <dbReference type="NCBI Taxonomy" id="2364126"/>
    <lineage>
        <taxon>Eukaryota</taxon>
        <taxon>Sar</taxon>
        <taxon>Alveolata</taxon>
        <taxon>Dinophyceae</taxon>
        <taxon>Prorocentrales</taxon>
        <taxon>Prorocentraceae</taxon>
        <taxon>Prorocentrum</taxon>
    </lineage>
</organism>
<sequence>MGPYVVDAGGSVRVLPPSAMPGRLTGVARHLSNPTQRVYIGTMEEGLYDVDLATLQVTEVYADDQGHAGGRGGGDRRLAGLPGYHGKGLYSGQGRLVYANNGETGREAQRRPDVPSGCLAEWDGSAWKVVRRNQFTEVTGPGGIYGSPSAQADPIWTIGWDHRSLLLMVLDSSRWSTYRLPKASHTYDGAHGWNTEWPRIREVGEASFLMTMHGTLWRFPPTFAARASAGVLPISTYLKVCADFARWREWLVFGCDDVARKAFLNKRRAKDSIPAPERSHSNLWFAAPQQLDQLGPPLGRGAVWLNESVPAGQASDPFLFSGYDLRGVHVAHGDAEARTFTLQVDRAGDGTWAELEALRVPAGAYRWQALRGRGAWVRARLDRAAVGVTVQFAYRQTRRCSRAWLAEATASVPDPAHSRWDSLAVFAAHGGPEGVRQVGAYELRLAEGAAPAGGAGAAAALRLEPSGIARTSPQLQRKLRIAAGLAEHDGARGPKRGASWLHIDDDGRRWRLPAAAGAGGAVSPVGPSRMCREVVTERDLEGLLVVSGLQPGAPAGAHVVRSADGGAAVWAGDLDDLWRLGRPRGAGGPWLRSARPVAAGVPSDPYLLAGFAQRGLSASHSEAHVVGFRLEVDATGTGSWHAWRLLAVPPGEGARLSFPAEFEAYWLRAVSNASCSATLQLVYD</sequence>
<dbReference type="EMBL" id="CAUYUJ010015483">
    <property type="protein sequence ID" value="CAK0854491.1"/>
    <property type="molecule type" value="Genomic_DNA"/>
</dbReference>
<dbReference type="Proteomes" id="UP001189429">
    <property type="component" value="Unassembled WGS sequence"/>
</dbReference>
<proteinExistence type="predicted"/>
<keyword evidence="2" id="KW-1185">Reference proteome</keyword>
<evidence type="ECO:0000313" key="1">
    <source>
        <dbReference type="EMBL" id="CAK0854491.1"/>
    </source>
</evidence>
<gene>
    <name evidence="1" type="ORF">PCOR1329_LOCUS45587</name>
</gene>
<reference evidence="1" key="1">
    <citation type="submission" date="2023-10" db="EMBL/GenBank/DDBJ databases">
        <authorList>
            <person name="Chen Y."/>
            <person name="Shah S."/>
            <person name="Dougan E. K."/>
            <person name="Thang M."/>
            <person name="Chan C."/>
        </authorList>
    </citation>
    <scope>NUCLEOTIDE SEQUENCE [LARGE SCALE GENOMIC DNA]</scope>
</reference>
<protein>
    <submittedName>
        <fullName evidence="1">Uncharacterized protein</fullName>
    </submittedName>
</protein>